<dbReference type="Proteomes" id="UP000325433">
    <property type="component" value="Unassembled WGS sequence"/>
</dbReference>
<evidence type="ECO:0000313" key="1">
    <source>
        <dbReference type="EMBL" id="KAE8315556.1"/>
    </source>
</evidence>
<protein>
    <submittedName>
        <fullName evidence="1">Uncharacterized protein</fullName>
    </submittedName>
</protein>
<dbReference type="EMBL" id="ML738311">
    <property type="protein sequence ID" value="KAE8315556.1"/>
    <property type="molecule type" value="Genomic_DNA"/>
</dbReference>
<keyword evidence="2" id="KW-1185">Reference proteome</keyword>
<proteinExistence type="predicted"/>
<accession>A0A5N6W4Y1</accession>
<gene>
    <name evidence="1" type="ORF">BDV41DRAFT_530340</name>
</gene>
<dbReference type="AlphaFoldDB" id="A0A5N6W4Y1"/>
<reference evidence="2" key="1">
    <citation type="submission" date="2019-04" db="EMBL/GenBank/DDBJ databases">
        <title>Friends and foes A comparative genomics studyof 23 Aspergillus species from section Flavi.</title>
        <authorList>
            <consortium name="DOE Joint Genome Institute"/>
            <person name="Kjaerbolling I."/>
            <person name="Vesth T."/>
            <person name="Frisvad J.C."/>
            <person name="Nybo J.L."/>
            <person name="Theobald S."/>
            <person name="Kildgaard S."/>
            <person name="Isbrandt T."/>
            <person name="Kuo A."/>
            <person name="Sato A."/>
            <person name="Lyhne E.K."/>
            <person name="Kogle M.E."/>
            <person name="Wiebenga A."/>
            <person name="Kun R.S."/>
            <person name="Lubbers R.J."/>
            <person name="Makela M.R."/>
            <person name="Barry K."/>
            <person name="Chovatia M."/>
            <person name="Clum A."/>
            <person name="Daum C."/>
            <person name="Haridas S."/>
            <person name="He G."/>
            <person name="LaButti K."/>
            <person name="Lipzen A."/>
            <person name="Mondo S."/>
            <person name="Riley R."/>
            <person name="Salamov A."/>
            <person name="Simmons B.A."/>
            <person name="Magnuson J.K."/>
            <person name="Henrissat B."/>
            <person name="Mortensen U.H."/>
            <person name="Larsen T.O."/>
            <person name="Devries R.P."/>
            <person name="Grigoriev I.V."/>
            <person name="Machida M."/>
            <person name="Baker S.E."/>
            <person name="Andersen M.R."/>
        </authorList>
    </citation>
    <scope>NUCLEOTIDE SEQUENCE [LARGE SCALE GENOMIC DNA]</scope>
    <source>
        <strain evidence="2">CBS 130015</strain>
    </source>
</reference>
<organism evidence="1 2">
    <name type="scientific">Aspergillus transmontanensis</name>
    <dbReference type="NCBI Taxonomy" id="1034304"/>
    <lineage>
        <taxon>Eukaryota</taxon>
        <taxon>Fungi</taxon>
        <taxon>Dikarya</taxon>
        <taxon>Ascomycota</taxon>
        <taxon>Pezizomycotina</taxon>
        <taxon>Eurotiomycetes</taxon>
        <taxon>Eurotiomycetidae</taxon>
        <taxon>Eurotiales</taxon>
        <taxon>Aspergillaceae</taxon>
        <taxon>Aspergillus</taxon>
        <taxon>Aspergillus subgen. Circumdati</taxon>
    </lineage>
</organism>
<evidence type="ECO:0000313" key="2">
    <source>
        <dbReference type="Proteomes" id="UP000325433"/>
    </source>
</evidence>
<sequence>MISAGDAWLNKCQPENLPVPPSDRYIYMLPEHVVKKPLRSGELGYEGYEPRFATVARQ</sequence>
<name>A0A5N6W4Y1_9EURO</name>